<dbReference type="InterPro" id="IPR052769">
    <property type="entry name" value="TPR_domain_protein"/>
</dbReference>
<dbReference type="InterPro" id="IPR019734">
    <property type="entry name" value="TPR_rpt"/>
</dbReference>
<dbReference type="EMBL" id="PJQD01000035">
    <property type="protein sequence ID" value="POY73723.1"/>
    <property type="molecule type" value="Genomic_DNA"/>
</dbReference>
<dbReference type="SMART" id="SM00028">
    <property type="entry name" value="TPR"/>
    <property type="match status" value="2"/>
</dbReference>
<proteinExistence type="predicted"/>
<dbReference type="InterPro" id="IPR011990">
    <property type="entry name" value="TPR-like_helical_dom_sf"/>
</dbReference>
<evidence type="ECO:0000313" key="3">
    <source>
        <dbReference type="Proteomes" id="UP000237144"/>
    </source>
</evidence>
<dbReference type="Gene3D" id="1.25.40.10">
    <property type="entry name" value="Tetratricopeptide repeat domain"/>
    <property type="match status" value="1"/>
</dbReference>
<dbReference type="OrthoDB" id="1872379at2759"/>
<dbReference type="PANTHER" id="PTHR46014:SF1">
    <property type="entry name" value="TETRATRICOPEPTIDE REPEAT PROTEIN 1"/>
    <property type="match status" value="1"/>
</dbReference>
<dbReference type="PANTHER" id="PTHR46014">
    <property type="entry name" value="TETRATRICOPEPTIDE REPEAT PROTEIN 1"/>
    <property type="match status" value="1"/>
</dbReference>
<dbReference type="AlphaFoldDB" id="A0A2S5BAC5"/>
<feature type="region of interest" description="Disordered" evidence="1">
    <location>
        <begin position="1"/>
        <end position="68"/>
    </location>
</feature>
<gene>
    <name evidence="2" type="ORF">BMF94_3261</name>
</gene>
<sequence>MTDDLRFQELPDDTDEPAQSTTAAPRTAPPPERASGRSPPSTGAADEISERHDQGNASASDDEDDTWWTPSELRDLLNRAKQLKDAGNAEFGQGRWEMAIESYREGLAELPATRAPPPPSPTLKGKEKEVDVADKPAGPDEMTEEERADLNECQEMRAILSANIAACYLKLKRWKEAVTACDEALESRAKYVKALHRRATANEAISSWGSLQSALDGKFSSRLADWTTLENIPEGQRLLGAQIPAAKRRLPEQIKVQQEKEKDEMLGKLKDLGNMVLGKFGLSTDNFKMQEQPGGGYGLSFQQ</sequence>
<dbReference type="SUPFAM" id="SSF48452">
    <property type="entry name" value="TPR-like"/>
    <property type="match status" value="1"/>
</dbReference>
<evidence type="ECO:0000256" key="1">
    <source>
        <dbReference type="SAM" id="MobiDB-lite"/>
    </source>
</evidence>
<accession>A0A2S5BAC5</accession>
<dbReference type="Proteomes" id="UP000237144">
    <property type="component" value="Unassembled WGS sequence"/>
</dbReference>
<feature type="compositionally biased region" description="Low complexity" evidence="1">
    <location>
        <begin position="17"/>
        <end position="26"/>
    </location>
</feature>
<organism evidence="2 3">
    <name type="scientific">Rhodotorula taiwanensis</name>
    <dbReference type="NCBI Taxonomy" id="741276"/>
    <lineage>
        <taxon>Eukaryota</taxon>
        <taxon>Fungi</taxon>
        <taxon>Dikarya</taxon>
        <taxon>Basidiomycota</taxon>
        <taxon>Pucciniomycotina</taxon>
        <taxon>Microbotryomycetes</taxon>
        <taxon>Sporidiobolales</taxon>
        <taxon>Sporidiobolaceae</taxon>
        <taxon>Rhodotorula</taxon>
    </lineage>
</organism>
<comment type="caution">
    <text evidence="2">The sequence shown here is derived from an EMBL/GenBank/DDBJ whole genome shotgun (WGS) entry which is preliminary data.</text>
</comment>
<keyword evidence="3" id="KW-1185">Reference proteome</keyword>
<dbReference type="STRING" id="741276.A0A2S5BAC5"/>
<feature type="compositionally biased region" description="Basic and acidic residues" evidence="1">
    <location>
        <begin position="124"/>
        <end position="138"/>
    </location>
</feature>
<reference evidence="2 3" key="1">
    <citation type="journal article" date="2018" name="Front. Microbiol.">
        <title>Prospects for Fungal Bioremediation of Acidic Radioactive Waste Sites: Characterization and Genome Sequence of Rhodotorula taiwanensis MD1149.</title>
        <authorList>
            <person name="Tkavc R."/>
            <person name="Matrosova V.Y."/>
            <person name="Grichenko O.E."/>
            <person name="Gostincar C."/>
            <person name="Volpe R.P."/>
            <person name="Klimenkova P."/>
            <person name="Gaidamakova E.K."/>
            <person name="Zhou C.E."/>
            <person name="Stewart B.J."/>
            <person name="Lyman M.G."/>
            <person name="Malfatti S.A."/>
            <person name="Rubinfeld B."/>
            <person name="Courtot M."/>
            <person name="Singh J."/>
            <person name="Dalgard C.L."/>
            <person name="Hamilton T."/>
            <person name="Frey K.G."/>
            <person name="Gunde-Cimerman N."/>
            <person name="Dugan L."/>
            <person name="Daly M.J."/>
        </authorList>
    </citation>
    <scope>NUCLEOTIDE SEQUENCE [LARGE SCALE GENOMIC DNA]</scope>
    <source>
        <strain evidence="2 3">MD1149</strain>
    </source>
</reference>
<feature type="region of interest" description="Disordered" evidence="1">
    <location>
        <begin position="110"/>
        <end position="144"/>
    </location>
</feature>
<name>A0A2S5BAC5_9BASI</name>
<evidence type="ECO:0000313" key="2">
    <source>
        <dbReference type="EMBL" id="POY73723.1"/>
    </source>
</evidence>
<protein>
    <submittedName>
        <fullName evidence="2">Uncharacterized protein</fullName>
    </submittedName>
</protein>